<dbReference type="AlphaFoldDB" id="A0A2Z6DV33"/>
<keyword evidence="5" id="KW-1185">Reference proteome</keyword>
<protein>
    <submittedName>
        <fullName evidence="4">DNA protecting protein DprA</fullName>
    </submittedName>
</protein>
<feature type="domain" description="DprA winged helix" evidence="3">
    <location>
        <begin position="319"/>
        <end position="374"/>
    </location>
</feature>
<dbReference type="NCBIfam" id="TIGR00732">
    <property type="entry name" value="dprA"/>
    <property type="match status" value="1"/>
</dbReference>
<name>A0A2Z6DV33_HYDTE</name>
<evidence type="ECO:0000256" key="1">
    <source>
        <dbReference type="ARBA" id="ARBA00006525"/>
    </source>
</evidence>
<feature type="domain" description="Smf/DprA SLOG" evidence="2">
    <location>
        <begin position="80"/>
        <end position="285"/>
    </location>
</feature>
<dbReference type="OrthoDB" id="9785707at2"/>
<dbReference type="InterPro" id="IPR003488">
    <property type="entry name" value="DprA"/>
</dbReference>
<dbReference type="KEGG" id="htl:HPTL_0030"/>
<dbReference type="PANTHER" id="PTHR43022:SF1">
    <property type="entry name" value="PROTEIN SMF"/>
    <property type="match status" value="1"/>
</dbReference>
<dbReference type="Pfam" id="PF17782">
    <property type="entry name" value="WHD_DprA"/>
    <property type="match status" value="1"/>
</dbReference>
<dbReference type="InterPro" id="IPR036388">
    <property type="entry name" value="WH-like_DNA-bd_sf"/>
</dbReference>
<dbReference type="RefSeq" id="WP_119334160.1">
    <property type="nucleotide sequence ID" value="NZ_AP018558.1"/>
</dbReference>
<dbReference type="InterPro" id="IPR057666">
    <property type="entry name" value="DrpA_SLOG"/>
</dbReference>
<dbReference type="Gene3D" id="1.10.10.10">
    <property type="entry name" value="Winged helix-like DNA-binding domain superfamily/Winged helix DNA-binding domain"/>
    <property type="match status" value="1"/>
</dbReference>
<dbReference type="Gene3D" id="3.40.50.450">
    <property type="match status" value="1"/>
</dbReference>
<dbReference type="PANTHER" id="PTHR43022">
    <property type="entry name" value="PROTEIN SMF"/>
    <property type="match status" value="1"/>
</dbReference>
<proteinExistence type="inferred from homology"/>
<dbReference type="Pfam" id="PF02481">
    <property type="entry name" value="DNA_processg_A"/>
    <property type="match status" value="1"/>
</dbReference>
<dbReference type="GO" id="GO:0009294">
    <property type="term" value="P:DNA-mediated transformation"/>
    <property type="evidence" value="ECO:0007669"/>
    <property type="project" value="InterPro"/>
</dbReference>
<evidence type="ECO:0000259" key="2">
    <source>
        <dbReference type="Pfam" id="PF02481"/>
    </source>
</evidence>
<reference evidence="4 5" key="1">
    <citation type="submission" date="2018-04" db="EMBL/GenBank/DDBJ databases">
        <title>Complete genome sequence of Hydrogenophilus thermoluteolus TH-1.</title>
        <authorList>
            <person name="Arai H."/>
        </authorList>
    </citation>
    <scope>NUCLEOTIDE SEQUENCE [LARGE SCALE GENOMIC DNA]</scope>
    <source>
        <strain evidence="4 5">TH-1</strain>
    </source>
</reference>
<evidence type="ECO:0000313" key="5">
    <source>
        <dbReference type="Proteomes" id="UP000262004"/>
    </source>
</evidence>
<dbReference type="InterPro" id="IPR041614">
    <property type="entry name" value="DprA_WH"/>
</dbReference>
<organism evidence="4 5">
    <name type="scientific">Hydrogenophilus thermoluteolus</name>
    <name type="common">Pseudomonas hydrogenothermophila</name>
    <dbReference type="NCBI Taxonomy" id="297"/>
    <lineage>
        <taxon>Bacteria</taxon>
        <taxon>Pseudomonadati</taxon>
        <taxon>Pseudomonadota</taxon>
        <taxon>Hydrogenophilia</taxon>
        <taxon>Hydrogenophilales</taxon>
        <taxon>Hydrogenophilaceae</taxon>
        <taxon>Hydrogenophilus</taxon>
    </lineage>
</organism>
<evidence type="ECO:0000259" key="3">
    <source>
        <dbReference type="Pfam" id="PF17782"/>
    </source>
</evidence>
<dbReference type="EMBL" id="AP018558">
    <property type="protein sequence ID" value="BBD76300.1"/>
    <property type="molecule type" value="Genomic_DNA"/>
</dbReference>
<sequence>MTSLEEARAWLTLTLNPKLTAANLRLLLARYGLPEEVLAQPRSRVAAELGEAIAAALATPPAEALLDAALAWLAQPNHHLLTLTSPGYPKTLLDLADPPLVLFVVGNPALLNGDALAIVGARRATAAGKATARAFAEALAQAGVTVVSGLAQGIDAAAHEGAIARTVAVIGTGADRVYPAAHRQLAQRIAQHGAIVSEFPLGTPALPHHFPRRNRLIAALARGTLVVEAAVNSGSLITARLAAELGRDVFAIPGSIHNPLAKGCHRLIRDGAKLVECVEDILEEWRWQTPPLPFTAHPSDTAAGNGEAVGVGASARQRTQQPESTHRDDPLWQALGFDPVPFDALVARTGLSSSEVSARLLEWELEGRVAKLPGDCYQRLS</sequence>
<gene>
    <name evidence="4" type="ORF">HPTL_0030</name>
</gene>
<accession>A0A2Z6DV33</accession>
<evidence type="ECO:0000313" key="4">
    <source>
        <dbReference type="EMBL" id="BBD76300.1"/>
    </source>
</evidence>
<comment type="similarity">
    <text evidence="1">Belongs to the DprA/Smf family.</text>
</comment>
<dbReference type="Proteomes" id="UP000262004">
    <property type="component" value="Chromosome"/>
</dbReference>
<dbReference type="SUPFAM" id="SSF102405">
    <property type="entry name" value="MCP/YpsA-like"/>
    <property type="match status" value="1"/>
</dbReference>